<protein>
    <submittedName>
        <fullName evidence="3">UDP-N-acetylglucosamine 1-carboxyvinyltransferase</fullName>
    </submittedName>
</protein>
<dbReference type="Gene3D" id="1.10.260.40">
    <property type="entry name" value="lambda repressor-like DNA-binding domains"/>
    <property type="match status" value="1"/>
</dbReference>
<dbReference type="InterPro" id="IPR050807">
    <property type="entry name" value="TransReg_Diox_bact_type"/>
</dbReference>
<gene>
    <name evidence="3" type="ORF">SAMN05444355_10931</name>
</gene>
<dbReference type="Proteomes" id="UP000183658">
    <property type="component" value="Unassembled WGS sequence"/>
</dbReference>
<keyword evidence="3" id="KW-0808">Transferase</keyword>
<evidence type="ECO:0000313" key="4">
    <source>
        <dbReference type="Proteomes" id="UP000183658"/>
    </source>
</evidence>
<dbReference type="GO" id="GO:0003700">
    <property type="term" value="F:DNA-binding transcription factor activity"/>
    <property type="evidence" value="ECO:0007669"/>
    <property type="project" value="TreeGrafter"/>
</dbReference>
<accession>A0A1H9MUZ7</accession>
<proteinExistence type="predicted"/>
<organism evidence="3 4">
    <name type="scientific">Flavobacterium frigoris</name>
    <dbReference type="NCBI Taxonomy" id="229204"/>
    <lineage>
        <taxon>Bacteria</taxon>
        <taxon>Pseudomonadati</taxon>
        <taxon>Bacteroidota</taxon>
        <taxon>Flavobacteriia</taxon>
        <taxon>Flavobacteriales</taxon>
        <taxon>Flavobacteriaceae</taxon>
        <taxon>Flavobacterium</taxon>
    </lineage>
</organism>
<evidence type="ECO:0000313" key="3">
    <source>
        <dbReference type="EMBL" id="SER27540.1"/>
    </source>
</evidence>
<dbReference type="PROSITE" id="PS50943">
    <property type="entry name" value="HTH_CROC1"/>
    <property type="match status" value="1"/>
</dbReference>
<dbReference type="GO" id="GO:0005829">
    <property type="term" value="C:cytosol"/>
    <property type="evidence" value="ECO:0007669"/>
    <property type="project" value="TreeGrafter"/>
</dbReference>
<dbReference type="PANTHER" id="PTHR46797">
    <property type="entry name" value="HTH-TYPE TRANSCRIPTIONAL REGULATOR"/>
    <property type="match status" value="1"/>
</dbReference>
<dbReference type="GO" id="GO:0003677">
    <property type="term" value="F:DNA binding"/>
    <property type="evidence" value="ECO:0007669"/>
    <property type="project" value="UniProtKB-KW"/>
</dbReference>
<name>A0A1H9MUZ7_FLAFI</name>
<dbReference type="PANTHER" id="PTHR46797:SF1">
    <property type="entry name" value="METHYLPHOSPHONATE SYNTHASE"/>
    <property type="match status" value="1"/>
</dbReference>
<keyword evidence="1" id="KW-0238">DNA-binding</keyword>
<dbReference type="InterPro" id="IPR010982">
    <property type="entry name" value="Lambda_DNA-bd_dom_sf"/>
</dbReference>
<dbReference type="SMART" id="SM00530">
    <property type="entry name" value="HTH_XRE"/>
    <property type="match status" value="1"/>
</dbReference>
<keyword evidence="4" id="KW-1185">Reference proteome</keyword>
<evidence type="ECO:0000259" key="2">
    <source>
        <dbReference type="PROSITE" id="PS50943"/>
    </source>
</evidence>
<dbReference type="CDD" id="cd00093">
    <property type="entry name" value="HTH_XRE"/>
    <property type="match status" value="1"/>
</dbReference>
<dbReference type="OrthoDB" id="680346at2"/>
<dbReference type="GO" id="GO:0016740">
    <property type="term" value="F:transferase activity"/>
    <property type="evidence" value="ECO:0007669"/>
    <property type="project" value="UniProtKB-KW"/>
</dbReference>
<dbReference type="Pfam" id="PF12844">
    <property type="entry name" value="HTH_19"/>
    <property type="match status" value="1"/>
</dbReference>
<reference evidence="4" key="1">
    <citation type="submission" date="2016-10" db="EMBL/GenBank/DDBJ databases">
        <authorList>
            <person name="Varghese N."/>
            <person name="Submissions S."/>
        </authorList>
    </citation>
    <scope>NUCLEOTIDE SEQUENCE [LARGE SCALE GENOMIC DNA]</scope>
    <source>
        <strain evidence="4">DSM 15719</strain>
    </source>
</reference>
<dbReference type="AlphaFoldDB" id="A0A1H9MUZ7"/>
<feature type="domain" description="HTH cro/C1-type" evidence="2">
    <location>
        <begin position="16"/>
        <end position="71"/>
    </location>
</feature>
<dbReference type="InterPro" id="IPR001387">
    <property type="entry name" value="Cro/C1-type_HTH"/>
</dbReference>
<dbReference type="EMBL" id="FOFZ01000009">
    <property type="protein sequence ID" value="SER27540.1"/>
    <property type="molecule type" value="Genomic_DNA"/>
</dbReference>
<sequence length="76" mass="9020">MQNNFKEIYIQIGNSIRDKRKERGLTQQQLADKDVKLDRSKISDIENGKEDFHFFTLLKICEALNMNIKDVFTEKK</sequence>
<dbReference type="SUPFAM" id="SSF47413">
    <property type="entry name" value="lambda repressor-like DNA-binding domains"/>
    <property type="match status" value="1"/>
</dbReference>
<evidence type="ECO:0000256" key="1">
    <source>
        <dbReference type="ARBA" id="ARBA00023125"/>
    </source>
</evidence>